<dbReference type="InterPro" id="IPR021255">
    <property type="entry name" value="DUF2807"/>
</dbReference>
<keyword evidence="3" id="KW-1185">Reference proteome</keyword>
<gene>
    <name evidence="2" type="ORF">SAMN05421638_1022</name>
</gene>
<feature type="domain" description="Putative auto-transporter adhesin head GIN" evidence="1">
    <location>
        <begin position="26"/>
        <end position="204"/>
    </location>
</feature>
<name>A0A1I3KU83_9FLAO</name>
<dbReference type="Pfam" id="PF10988">
    <property type="entry name" value="DUF2807"/>
    <property type="match status" value="1"/>
</dbReference>
<evidence type="ECO:0000259" key="1">
    <source>
        <dbReference type="Pfam" id="PF10988"/>
    </source>
</evidence>
<dbReference type="Proteomes" id="UP000242560">
    <property type="component" value="Unassembled WGS sequence"/>
</dbReference>
<evidence type="ECO:0000313" key="3">
    <source>
        <dbReference type="Proteomes" id="UP000242560"/>
    </source>
</evidence>
<reference evidence="3" key="1">
    <citation type="submission" date="2016-10" db="EMBL/GenBank/DDBJ databases">
        <authorList>
            <person name="Varghese N."/>
            <person name="Submissions S."/>
        </authorList>
    </citation>
    <scope>NUCLEOTIDE SEQUENCE [LARGE SCALE GENOMIC DNA]</scope>
    <source>
        <strain evidence="3">DSM 22251</strain>
    </source>
</reference>
<dbReference type="EMBL" id="FORQ01000001">
    <property type="protein sequence ID" value="SFI76053.1"/>
    <property type="molecule type" value="Genomic_DNA"/>
</dbReference>
<proteinExistence type="predicted"/>
<dbReference type="RefSeq" id="WP_089819169.1">
    <property type="nucleotide sequence ID" value="NZ_FORQ01000001.1"/>
</dbReference>
<dbReference type="Gene3D" id="2.160.20.120">
    <property type="match status" value="1"/>
</dbReference>
<sequence>MKKVVIGLMLGVFQLSFGQFSRNVGEFSSLKVYGKIDVVLVPSSESKVESTASDSEIETINKNGELRIRMTPSKILQGDKVAVTVFYENLNDIQANLSSTVSSPETTKAKMLRLSSNEGSKIVLNVATGKLNIKTNSGGEINVTGRADYQDIIVNSGGKYHGQSLESESATVTANAGGIAEVFATETVDATTRAGGIIDVYGDPADRKYKNVIGGKVNFK</sequence>
<evidence type="ECO:0000313" key="2">
    <source>
        <dbReference type="EMBL" id="SFI76053.1"/>
    </source>
</evidence>
<accession>A0A1I3KU83</accession>
<organism evidence="2 3">
    <name type="scientific">Kaistella treverensis</name>
    <dbReference type="NCBI Taxonomy" id="631455"/>
    <lineage>
        <taxon>Bacteria</taxon>
        <taxon>Pseudomonadati</taxon>
        <taxon>Bacteroidota</taxon>
        <taxon>Flavobacteriia</taxon>
        <taxon>Flavobacteriales</taxon>
        <taxon>Weeksellaceae</taxon>
        <taxon>Chryseobacterium group</taxon>
        <taxon>Kaistella</taxon>
    </lineage>
</organism>
<protein>
    <submittedName>
        <fullName evidence="2">Putative auto-transporter adhesin, head GIN domain</fullName>
    </submittedName>
</protein>
<dbReference type="AlphaFoldDB" id="A0A1I3KU83"/>